<sequence length="75" mass="8183">MKVKSHGSADPARWQDARASRLVELAKHESKLARVSRPSKVGKARASRLGELAKHESKLARVSRPGNVARGTSQQ</sequence>
<dbReference type="Proteomes" id="UP000233551">
    <property type="component" value="Unassembled WGS sequence"/>
</dbReference>
<feature type="non-terminal residue" evidence="2">
    <location>
        <position position="75"/>
    </location>
</feature>
<dbReference type="AlphaFoldDB" id="A0A2I0HFG8"/>
<gene>
    <name evidence="2" type="ORF">CRG98_049180</name>
</gene>
<organism evidence="2 3">
    <name type="scientific">Punica granatum</name>
    <name type="common">Pomegranate</name>
    <dbReference type="NCBI Taxonomy" id="22663"/>
    <lineage>
        <taxon>Eukaryota</taxon>
        <taxon>Viridiplantae</taxon>
        <taxon>Streptophyta</taxon>
        <taxon>Embryophyta</taxon>
        <taxon>Tracheophyta</taxon>
        <taxon>Spermatophyta</taxon>
        <taxon>Magnoliopsida</taxon>
        <taxon>eudicotyledons</taxon>
        <taxon>Gunneridae</taxon>
        <taxon>Pentapetalae</taxon>
        <taxon>rosids</taxon>
        <taxon>malvids</taxon>
        <taxon>Myrtales</taxon>
        <taxon>Lythraceae</taxon>
        <taxon>Punica</taxon>
    </lineage>
</organism>
<reference evidence="2 3" key="1">
    <citation type="submission" date="2017-11" db="EMBL/GenBank/DDBJ databases">
        <title>De-novo sequencing of pomegranate (Punica granatum L.) genome.</title>
        <authorList>
            <person name="Akparov Z."/>
            <person name="Amiraslanov A."/>
            <person name="Hajiyeva S."/>
            <person name="Abbasov M."/>
            <person name="Kaur K."/>
            <person name="Hamwieh A."/>
            <person name="Solovyev V."/>
            <person name="Salamov A."/>
            <person name="Braich B."/>
            <person name="Kosarev P."/>
            <person name="Mahmoud A."/>
            <person name="Hajiyev E."/>
            <person name="Babayeva S."/>
            <person name="Izzatullayeva V."/>
            <person name="Mammadov A."/>
            <person name="Mammadov A."/>
            <person name="Sharifova S."/>
            <person name="Ojaghi J."/>
            <person name="Eynullazada K."/>
            <person name="Bayramov B."/>
            <person name="Abdulazimova A."/>
            <person name="Shahmuradov I."/>
        </authorList>
    </citation>
    <scope>NUCLEOTIDE SEQUENCE [LARGE SCALE GENOMIC DNA]</scope>
    <source>
        <strain evidence="3">cv. AG2017</strain>
        <tissue evidence="2">Leaf</tissue>
    </source>
</reference>
<protein>
    <submittedName>
        <fullName evidence="2">Uncharacterized protein</fullName>
    </submittedName>
</protein>
<evidence type="ECO:0000256" key="1">
    <source>
        <dbReference type="SAM" id="MobiDB-lite"/>
    </source>
</evidence>
<evidence type="ECO:0000313" key="2">
    <source>
        <dbReference type="EMBL" id="PKI26131.1"/>
    </source>
</evidence>
<proteinExistence type="predicted"/>
<evidence type="ECO:0000313" key="3">
    <source>
        <dbReference type="Proteomes" id="UP000233551"/>
    </source>
</evidence>
<feature type="region of interest" description="Disordered" evidence="1">
    <location>
        <begin position="34"/>
        <end position="75"/>
    </location>
</feature>
<accession>A0A2I0HFG8</accession>
<keyword evidence="3" id="KW-1185">Reference proteome</keyword>
<name>A0A2I0HFG8_PUNGR</name>
<dbReference type="EMBL" id="PGOL01036484">
    <property type="protein sequence ID" value="PKI26131.1"/>
    <property type="molecule type" value="Genomic_DNA"/>
</dbReference>
<comment type="caution">
    <text evidence="2">The sequence shown here is derived from an EMBL/GenBank/DDBJ whole genome shotgun (WGS) entry which is preliminary data.</text>
</comment>